<evidence type="ECO:0000313" key="3">
    <source>
        <dbReference type="Proteomes" id="UP000318288"/>
    </source>
</evidence>
<reference evidence="2 3" key="1">
    <citation type="submission" date="2019-02" db="EMBL/GenBank/DDBJ databases">
        <title>Deep-cultivation of Planctomycetes and their phenomic and genomic characterization uncovers novel biology.</title>
        <authorList>
            <person name="Wiegand S."/>
            <person name="Jogler M."/>
            <person name="Boedeker C."/>
            <person name="Pinto D."/>
            <person name="Vollmers J."/>
            <person name="Rivas-Marin E."/>
            <person name="Kohn T."/>
            <person name="Peeters S.H."/>
            <person name="Heuer A."/>
            <person name="Rast P."/>
            <person name="Oberbeckmann S."/>
            <person name="Bunk B."/>
            <person name="Jeske O."/>
            <person name="Meyerdierks A."/>
            <person name="Storesund J.E."/>
            <person name="Kallscheuer N."/>
            <person name="Luecker S."/>
            <person name="Lage O.M."/>
            <person name="Pohl T."/>
            <person name="Merkel B.J."/>
            <person name="Hornburger P."/>
            <person name="Mueller R.-W."/>
            <person name="Bruemmer F."/>
            <person name="Labrenz M."/>
            <person name="Spormann A.M."/>
            <person name="Op Den Camp H."/>
            <person name="Overmann J."/>
            <person name="Amann R."/>
            <person name="Jetten M.S.M."/>
            <person name="Mascher T."/>
            <person name="Medema M.H."/>
            <person name="Devos D.P."/>
            <person name="Kaster A.-K."/>
            <person name="Ovreas L."/>
            <person name="Rohde M."/>
            <person name="Galperin M.Y."/>
            <person name="Jogler C."/>
        </authorList>
    </citation>
    <scope>NUCLEOTIDE SEQUENCE [LARGE SCALE GENOMIC DNA]</scope>
    <source>
        <strain evidence="2 3">Poly51</strain>
    </source>
</reference>
<dbReference type="Proteomes" id="UP000318288">
    <property type="component" value="Unassembled WGS sequence"/>
</dbReference>
<dbReference type="EMBL" id="SJPW01000002">
    <property type="protein sequence ID" value="TWU59188.1"/>
    <property type="molecule type" value="Genomic_DNA"/>
</dbReference>
<dbReference type="RefSeq" id="WP_246114376.1">
    <property type="nucleotide sequence ID" value="NZ_SJPW01000002.1"/>
</dbReference>
<sequence>MPGHQRKPIPIHDPLLPDSMHPDEFDMKSPLQAMRELLAEDTRYKIEAYQFIREALQYAHENMDKVTTPTLSDTEETDQDVDARHVTGQQLCQACRMYALQQYGYLAKMVLANWGVERTGDFGDLVYNLIRIEQMRKSESDRREDFDDVYCFDDAFEPEFEFVTKKDED</sequence>
<feature type="region of interest" description="Disordered" evidence="1">
    <location>
        <begin position="1"/>
        <end position="21"/>
    </location>
</feature>
<accession>A0A5C6FCK3</accession>
<organism evidence="2 3">
    <name type="scientific">Rubripirellula tenax</name>
    <dbReference type="NCBI Taxonomy" id="2528015"/>
    <lineage>
        <taxon>Bacteria</taxon>
        <taxon>Pseudomonadati</taxon>
        <taxon>Planctomycetota</taxon>
        <taxon>Planctomycetia</taxon>
        <taxon>Pirellulales</taxon>
        <taxon>Pirellulaceae</taxon>
        <taxon>Rubripirellula</taxon>
    </lineage>
</organism>
<dbReference type="NCBIfam" id="TIGR04138">
    <property type="entry name" value="Plancto_Ver_chp"/>
    <property type="match status" value="1"/>
</dbReference>
<dbReference type="InterPro" id="IPR026406">
    <property type="entry name" value="Ver/Plancto_CHP"/>
</dbReference>
<gene>
    <name evidence="2" type="ORF">Poly51_19740</name>
</gene>
<protein>
    <submittedName>
        <fullName evidence="2">Uncharacterized protein</fullName>
    </submittedName>
</protein>
<evidence type="ECO:0000313" key="2">
    <source>
        <dbReference type="EMBL" id="TWU59188.1"/>
    </source>
</evidence>
<evidence type="ECO:0000256" key="1">
    <source>
        <dbReference type="SAM" id="MobiDB-lite"/>
    </source>
</evidence>
<dbReference type="AlphaFoldDB" id="A0A5C6FCK3"/>
<name>A0A5C6FCK3_9BACT</name>
<keyword evidence="3" id="KW-1185">Reference proteome</keyword>
<proteinExistence type="predicted"/>
<comment type="caution">
    <text evidence="2">The sequence shown here is derived from an EMBL/GenBank/DDBJ whole genome shotgun (WGS) entry which is preliminary data.</text>
</comment>